<organism evidence="1 2">
    <name type="scientific">Thalassotalea castellviae</name>
    <dbReference type="NCBI Taxonomy" id="3075612"/>
    <lineage>
        <taxon>Bacteria</taxon>
        <taxon>Pseudomonadati</taxon>
        <taxon>Pseudomonadota</taxon>
        <taxon>Gammaproteobacteria</taxon>
        <taxon>Alteromonadales</taxon>
        <taxon>Colwelliaceae</taxon>
        <taxon>Thalassotalea</taxon>
    </lineage>
</organism>
<proteinExistence type="predicted"/>
<dbReference type="NCBIfam" id="NF003816">
    <property type="entry name" value="PRK05406.1-5"/>
    <property type="match status" value="1"/>
</dbReference>
<dbReference type="Gene3D" id="3.20.20.370">
    <property type="entry name" value="Glycoside hydrolase/deacetylase"/>
    <property type="match status" value="1"/>
</dbReference>
<dbReference type="CDD" id="cd10787">
    <property type="entry name" value="LamB_YcsF_like"/>
    <property type="match status" value="1"/>
</dbReference>
<evidence type="ECO:0000313" key="2">
    <source>
        <dbReference type="Proteomes" id="UP001266357"/>
    </source>
</evidence>
<dbReference type="NCBIfam" id="NF003814">
    <property type="entry name" value="PRK05406.1-3"/>
    <property type="match status" value="1"/>
</dbReference>
<evidence type="ECO:0000313" key="1">
    <source>
        <dbReference type="EMBL" id="MDT0604928.1"/>
    </source>
</evidence>
<dbReference type="InterPro" id="IPR011330">
    <property type="entry name" value="Glyco_hydro/deAcase_b/a-brl"/>
</dbReference>
<reference evidence="1 2" key="1">
    <citation type="submission" date="2023-09" db="EMBL/GenBank/DDBJ databases">
        <authorList>
            <person name="Rey-Velasco X."/>
        </authorList>
    </citation>
    <scope>NUCLEOTIDE SEQUENCE [LARGE SCALE GENOMIC DNA]</scope>
    <source>
        <strain evidence="1 2">W431</strain>
    </source>
</reference>
<dbReference type="RefSeq" id="WP_311583890.1">
    <property type="nucleotide sequence ID" value="NZ_JAVRIF010000010.1"/>
</dbReference>
<gene>
    <name evidence="1" type="ORF">RM573_15100</name>
</gene>
<dbReference type="PANTHER" id="PTHR30292:SF0">
    <property type="entry name" value="5-OXOPROLINASE SUBUNIT A"/>
    <property type="match status" value="1"/>
</dbReference>
<protein>
    <submittedName>
        <fullName evidence="1">5-oxoprolinase subunit PxpA</fullName>
        <ecNumber evidence="1">3.5.2.9</ecNumber>
    </submittedName>
</protein>
<dbReference type="PANTHER" id="PTHR30292">
    <property type="entry name" value="UNCHARACTERIZED PROTEIN YBGL-RELATED"/>
    <property type="match status" value="1"/>
</dbReference>
<sequence>MLKLNCDLGELTETENNDALIMPMIDQANIACGGHAGDQQSMINTVKLAKKNHVMIGAHPSYPDKANFGRLSMVIEASELQTSLLEQINTLSEICNLQQSQLSYVKPHGALYNDMMKELSIFETVCKTLSQLEVKLPLMIQALPDTGQYQTIANQYGITMLFEAFADRAYQSNGLLVPRSQTGAVLHQSDKVIAQISQLIKHQQLTSIDGNKLTLHVDSLCVHGDNDAALALIRALRKLLNEQG</sequence>
<dbReference type="EC" id="3.5.2.9" evidence="1"/>
<dbReference type="Proteomes" id="UP001266357">
    <property type="component" value="Unassembled WGS sequence"/>
</dbReference>
<dbReference type="SUPFAM" id="SSF88713">
    <property type="entry name" value="Glycoside hydrolase/deacetylase"/>
    <property type="match status" value="1"/>
</dbReference>
<dbReference type="GO" id="GO:0017168">
    <property type="term" value="F:5-oxoprolinase (ATP-hydrolyzing) activity"/>
    <property type="evidence" value="ECO:0007669"/>
    <property type="project" value="UniProtKB-EC"/>
</dbReference>
<dbReference type="EMBL" id="JAVRIF010000010">
    <property type="protein sequence ID" value="MDT0604928.1"/>
    <property type="molecule type" value="Genomic_DNA"/>
</dbReference>
<keyword evidence="1" id="KW-0378">Hydrolase</keyword>
<comment type="caution">
    <text evidence="1">The sequence shown here is derived from an EMBL/GenBank/DDBJ whole genome shotgun (WGS) entry which is preliminary data.</text>
</comment>
<name>A0ABU3A420_9GAMM</name>
<keyword evidence="2" id="KW-1185">Reference proteome</keyword>
<dbReference type="Pfam" id="PF03746">
    <property type="entry name" value="LamB_YcsF"/>
    <property type="match status" value="1"/>
</dbReference>
<accession>A0ABU3A420</accession>
<dbReference type="InterPro" id="IPR005501">
    <property type="entry name" value="LamB/YcsF/PxpA-like"/>
</dbReference>